<keyword evidence="2" id="KW-0472">Membrane</keyword>
<feature type="region of interest" description="Disordered" evidence="1">
    <location>
        <begin position="760"/>
        <end position="799"/>
    </location>
</feature>
<dbReference type="EMBL" id="LSYV01000019">
    <property type="protein sequence ID" value="KXZ49983.1"/>
    <property type="molecule type" value="Genomic_DNA"/>
</dbReference>
<feature type="compositionally biased region" description="Polar residues" evidence="1">
    <location>
        <begin position="691"/>
        <end position="704"/>
    </location>
</feature>
<feature type="compositionally biased region" description="Gly residues" evidence="1">
    <location>
        <begin position="399"/>
        <end position="414"/>
    </location>
</feature>
<keyword evidence="3" id="KW-0732">Signal</keyword>
<keyword evidence="2" id="KW-0812">Transmembrane</keyword>
<accession>A0A150GJK1</accession>
<evidence type="ECO:0000313" key="5">
    <source>
        <dbReference type="Proteomes" id="UP000075714"/>
    </source>
</evidence>
<feature type="compositionally biased region" description="Low complexity" evidence="1">
    <location>
        <begin position="1466"/>
        <end position="1485"/>
    </location>
</feature>
<evidence type="ECO:0000256" key="3">
    <source>
        <dbReference type="SAM" id="SignalP"/>
    </source>
</evidence>
<feature type="compositionally biased region" description="Low complexity" evidence="1">
    <location>
        <begin position="1558"/>
        <end position="1572"/>
    </location>
</feature>
<feature type="region of interest" description="Disordered" evidence="1">
    <location>
        <begin position="1464"/>
        <end position="1485"/>
    </location>
</feature>
<evidence type="ECO:0000256" key="2">
    <source>
        <dbReference type="SAM" id="Phobius"/>
    </source>
</evidence>
<organism evidence="4 5">
    <name type="scientific">Gonium pectorale</name>
    <name type="common">Green alga</name>
    <dbReference type="NCBI Taxonomy" id="33097"/>
    <lineage>
        <taxon>Eukaryota</taxon>
        <taxon>Viridiplantae</taxon>
        <taxon>Chlorophyta</taxon>
        <taxon>core chlorophytes</taxon>
        <taxon>Chlorophyceae</taxon>
        <taxon>CS clade</taxon>
        <taxon>Chlamydomonadales</taxon>
        <taxon>Volvocaceae</taxon>
        <taxon>Gonium</taxon>
    </lineage>
</organism>
<keyword evidence="2" id="KW-1133">Transmembrane helix</keyword>
<feature type="compositionally biased region" description="Polar residues" evidence="1">
    <location>
        <begin position="1543"/>
        <end position="1556"/>
    </location>
</feature>
<dbReference type="Proteomes" id="UP000075714">
    <property type="component" value="Unassembled WGS sequence"/>
</dbReference>
<name>A0A150GJK1_GONPE</name>
<protein>
    <submittedName>
        <fullName evidence="4">Uncharacterized protein</fullName>
    </submittedName>
</protein>
<feature type="signal peptide" evidence="3">
    <location>
        <begin position="1"/>
        <end position="19"/>
    </location>
</feature>
<feature type="region of interest" description="Disordered" evidence="1">
    <location>
        <begin position="609"/>
        <end position="630"/>
    </location>
</feature>
<feature type="compositionally biased region" description="Low complexity" evidence="1">
    <location>
        <begin position="663"/>
        <end position="680"/>
    </location>
</feature>
<keyword evidence="5" id="KW-1185">Reference proteome</keyword>
<feature type="transmembrane region" description="Helical" evidence="2">
    <location>
        <begin position="1085"/>
        <end position="1110"/>
    </location>
</feature>
<reference evidence="5" key="1">
    <citation type="journal article" date="2016" name="Nat. Commun.">
        <title>The Gonium pectorale genome demonstrates co-option of cell cycle regulation during the evolution of multicellularity.</title>
        <authorList>
            <person name="Hanschen E.R."/>
            <person name="Marriage T.N."/>
            <person name="Ferris P.J."/>
            <person name="Hamaji T."/>
            <person name="Toyoda A."/>
            <person name="Fujiyama A."/>
            <person name="Neme R."/>
            <person name="Noguchi H."/>
            <person name="Minakuchi Y."/>
            <person name="Suzuki M."/>
            <person name="Kawai-Toyooka H."/>
            <person name="Smith D.R."/>
            <person name="Sparks H."/>
            <person name="Anderson J."/>
            <person name="Bakaric R."/>
            <person name="Luria V."/>
            <person name="Karger A."/>
            <person name="Kirschner M.W."/>
            <person name="Durand P.M."/>
            <person name="Michod R.E."/>
            <person name="Nozaki H."/>
            <person name="Olson B.J."/>
        </authorList>
    </citation>
    <scope>NUCLEOTIDE SEQUENCE [LARGE SCALE GENOMIC DNA]</scope>
    <source>
        <strain evidence="5">NIES-2863</strain>
    </source>
</reference>
<evidence type="ECO:0000313" key="4">
    <source>
        <dbReference type="EMBL" id="KXZ49983.1"/>
    </source>
</evidence>
<feature type="compositionally biased region" description="Low complexity" evidence="1">
    <location>
        <begin position="766"/>
        <end position="795"/>
    </location>
</feature>
<feature type="region of interest" description="Disordered" evidence="1">
    <location>
        <begin position="394"/>
        <end position="414"/>
    </location>
</feature>
<feature type="transmembrane region" description="Helical" evidence="2">
    <location>
        <begin position="282"/>
        <end position="305"/>
    </location>
</feature>
<sequence>MLSLFGLAVLLAAIGLVIAASSAGADAGGFQVAEVQGVKTRSGRQLQQSFGSSSIVPLVIDDSPCVSFNADDASPVLDHDGNIVGYTTVHSNAYDAEGLSVLRLDVVVLNFEVNYYFASVKSTNATSNIRAHLSTALPNGCPSTAPSLLSFSKGLTVDCEKRRTTLDMSVPTSLFNCTTATTEDFSIVFFLQLEVDLAPQQCAASTKPFYAGGIYNAIPYGSGCSYVMVTAACKPSTCFVDTTDLSEEVQLTKALGATGRIAGPRVQRASSAYDTGISSVNAAVVGGLVGGVLLAAAVVIAVVLFRRRNAAAAGLHHARRTHSVASEYLDADRFDDSFTIDTGGGGGGAGSLTAGRYRREARRASRLSTSRPSVSRPSMSASVLRAMQGAGRWRDKFGAGPGGEGTASGGTGTASGGAPGVAAGVYNPAADLSVADGSQALMQGPYSTAGAGGVGGLAGGMSMAGEHDDGELALFSHARIPSIFFSPRAPSVFAQPRTASVVGMPSGMMPAPAIELGSGRSAPSVSRARRSSMVALAPTVPMVLDRAATSTLALSSPSEGMPADLAPPDDASSVFLNPLALLRGNRGRDRSGSSSPRLLSMATLTSALGSVGMRRTPPRSTMATAAALAAAAEERSDGPLIRMIVEEEAQGANSSDGSGRQTGNGASADAPAAAAMAGAGAAAGGGGGSEITPQTSSRLYQSVSRRGMSGGSWRPGPVAEGLMGLSGIGDDSHRAAIGAGAAAAWPGRLWEGGDLMAGTSIRRRSPGASGSGAEPPAAWASPPSTSTSGESTASGGPFGAVRAGGSLRSILPRPPPLVLPSPVDAAAMAASPPPSGRLSRPFTDMRASLASSSRGSLQSMASLGSSRSSRSLQVANFSANVIIPVFQDQALCATLNAEDASPLLDKRNATLGWVTVQQGSVNSTTGDTVLQVDLTAHVANLFLADSSSQPDLSNVRTCILTEPPTTCPATSLLMYHMGETGDCSKRRATVEVPIPPHVFSCNYSNTTQPYTTTFYLQVEVDLSTNPCSPPNGTYYAGSRSKAVRGCTYITVQATCRPSTCDPPLAYDQNGVLVIVGPKPSGAKNLLPLVIGVSVGSGVLILALLGGFIYIRKRWRDAALHRKYSDGGLDYGEEPLTTDDESSYELDFGGHSTTVFGGPVAAAAAARGSVLFNRASMLFGRTPHSERPGGMAGATSHRADASMFSMSPEATSPSSAMFPGGWMPLTPQPNPGQALRAQGIPRFSDKYCQGSPPAAAGSGGAVAGGYGVRGAGAAGPAGFMSYHTNLGSYTTAAPSDGHPHTGPISGVVSGSQVEVTEDTHYHLSRLSSKLSQGFYAGAGGAGGAPSIFSSPPGLHGRSALLPRPGSIITPAAGRSGGAADMSFGPSMFFNGPGGAAAALDLYDPEGLPEDANAFINPLAMLVDSSEDDSSVAGEYISRTAALSSRGGGPSPGGYAAAAGFAGGAGSGLPRSGSSGRPGAAARAQAVQLARQPIGATHGEGEPSFKQMPAMEAAAARAVAEHQAAAAAAADPSGAGVSTLVIPTLSSSSPAQGVQTPIASRPSFTTSPPSSGRY</sequence>
<evidence type="ECO:0000256" key="1">
    <source>
        <dbReference type="SAM" id="MobiDB-lite"/>
    </source>
</evidence>
<feature type="region of interest" description="Disordered" evidence="1">
    <location>
        <begin position="649"/>
        <end position="715"/>
    </location>
</feature>
<feature type="region of interest" description="Disordered" evidence="1">
    <location>
        <begin position="360"/>
        <end position="381"/>
    </location>
</feature>
<feature type="compositionally biased region" description="Polar residues" evidence="1">
    <location>
        <begin position="651"/>
        <end position="661"/>
    </location>
</feature>
<dbReference type="OrthoDB" id="546538at2759"/>
<gene>
    <name evidence="4" type="ORF">GPECTOR_18g139</name>
</gene>
<comment type="caution">
    <text evidence="4">The sequence shown here is derived from an EMBL/GenBank/DDBJ whole genome shotgun (WGS) entry which is preliminary data.</text>
</comment>
<feature type="region of interest" description="Disordered" evidence="1">
    <location>
        <begin position="1543"/>
        <end position="1572"/>
    </location>
</feature>
<proteinExistence type="predicted"/>
<feature type="chain" id="PRO_5007562154" evidence="3">
    <location>
        <begin position="20"/>
        <end position="1572"/>
    </location>
</feature>